<dbReference type="SUPFAM" id="SSF54928">
    <property type="entry name" value="RNA-binding domain, RBD"/>
    <property type="match status" value="1"/>
</dbReference>
<dbReference type="GO" id="GO:0031124">
    <property type="term" value="P:mRNA 3'-end processing"/>
    <property type="evidence" value="ECO:0007669"/>
    <property type="project" value="InterPro"/>
</dbReference>
<sequence length="294" mass="31933">MEHQHWIEGPESNIVFLGNVGFDTTEEQLKKVLELAGPVLEIRLVFDPISNRSRGFGFCQFIDSSVAASAIKNLSDTLVDGRNLKIGFADKERIQRYFGNNAWSARGGADGVAKVVEALDPVQKTELLAQFKSFAVVNTTKAREELVRNPALAHALLSALESLGSVDQDSIARIKGTTQRTVGGSSSVSRGLSAGYSPRQPSSASISPVTPANRPMAPPPRQLQPAPVLAQVPVLAPVLAPQPRHVGPEPMEMDDAELIHQVLSLTDEQLSLMPEAHRQQMIDLRRQLQSTLPQ</sequence>
<comment type="subcellular location">
    <subcellularLocation>
        <location evidence="1">Nucleus</location>
    </subcellularLocation>
</comment>
<evidence type="ECO:0000256" key="4">
    <source>
        <dbReference type="SAM" id="MobiDB-lite"/>
    </source>
</evidence>
<dbReference type="AlphaFoldDB" id="A0A9W8IJ52"/>
<dbReference type="Proteomes" id="UP001140074">
    <property type="component" value="Unassembled WGS sequence"/>
</dbReference>
<keyword evidence="3" id="KW-0694">RNA-binding</keyword>
<keyword evidence="2" id="KW-0539">Nucleus</keyword>
<dbReference type="GO" id="GO:0003729">
    <property type="term" value="F:mRNA binding"/>
    <property type="evidence" value="ECO:0007669"/>
    <property type="project" value="TreeGrafter"/>
</dbReference>
<dbReference type="GO" id="GO:0005847">
    <property type="term" value="C:mRNA cleavage and polyadenylation specificity factor complex"/>
    <property type="evidence" value="ECO:0007669"/>
    <property type="project" value="TreeGrafter"/>
</dbReference>
<comment type="caution">
    <text evidence="6">The sequence shown here is derived from an EMBL/GenBank/DDBJ whole genome shotgun (WGS) entry which is preliminary data.</text>
</comment>
<dbReference type="PANTHER" id="PTHR45735:SF2">
    <property type="entry name" value="CLEAVAGE STIMULATION FACTOR SUBUNIT 2"/>
    <property type="match status" value="1"/>
</dbReference>
<dbReference type="PANTHER" id="PTHR45735">
    <property type="entry name" value="CLEAVAGE STIMULATION FACTOR SUBUNIT 2"/>
    <property type="match status" value="1"/>
</dbReference>
<reference evidence="6" key="1">
    <citation type="submission" date="2022-07" db="EMBL/GenBank/DDBJ databases">
        <title>Phylogenomic reconstructions and comparative analyses of Kickxellomycotina fungi.</title>
        <authorList>
            <person name="Reynolds N.K."/>
            <person name="Stajich J.E."/>
            <person name="Barry K."/>
            <person name="Grigoriev I.V."/>
            <person name="Crous P."/>
            <person name="Smith M.E."/>
        </authorList>
    </citation>
    <scope>NUCLEOTIDE SEQUENCE</scope>
    <source>
        <strain evidence="6">RSA 476</strain>
    </source>
</reference>
<dbReference type="Pfam" id="PF14304">
    <property type="entry name" value="CSTF_C"/>
    <property type="match status" value="1"/>
</dbReference>
<evidence type="ECO:0000313" key="6">
    <source>
        <dbReference type="EMBL" id="KAJ2861154.1"/>
    </source>
</evidence>
<evidence type="ECO:0000256" key="1">
    <source>
        <dbReference type="ARBA" id="ARBA00004123"/>
    </source>
</evidence>
<dbReference type="InterPro" id="IPR038192">
    <property type="entry name" value="CSTF_C_sf"/>
</dbReference>
<gene>
    <name evidence="6" type="ORF">GGH94_005074</name>
</gene>
<evidence type="ECO:0000313" key="7">
    <source>
        <dbReference type="Proteomes" id="UP001140074"/>
    </source>
</evidence>
<feature type="compositionally biased region" description="Polar residues" evidence="4">
    <location>
        <begin position="199"/>
        <end position="210"/>
    </location>
</feature>
<dbReference type="InterPro" id="IPR000504">
    <property type="entry name" value="RRM_dom"/>
</dbReference>
<dbReference type="PROSITE" id="PS50102">
    <property type="entry name" value="RRM"/>
    <property type="match status" value="1"/>
</dbReference>
<accession>A0A9W8IJ52</accession>
<protein>
    <recommendedName>
        <fullName evidence="5">RRM domain-containing protein</fullName>
    </recommendedName>
</protein>
<dbReference type="InterPro" id="IPR035979">
    <property type="entry name" value="RBD_domain_sf"/>
</dbReference>
<dbReference type="SMART" id="SM00360">
    <property type="entry name" value="RRM"/>
    <property type="match status" value="1"/>
</dbReference>
<dbReference type="InterPro" id="IPR025742">
    <property type="entry name" value="CSTF2_hinge"/>
</dbReference>
<dbReference type="Gene3D" id="1.10.20.70">
    <property type="entry name" value="Transcription termination and cleavage factor, C-terminal domain"/>
    <property type="match status" value="1"/>
</dbReference>
<dbReference type="Gene3D" id="3.30.70.330">
    <property type="match status" value="1"/>
</dbReference>
<proteinExistence type="predicted"/>
<organism evidence="6 7">
    <name type="scientific">Coemansia aciculifera</name>
    <dbReference type="NCBI Taxonomy" id="417176"/>
    <lineage>
        <taxon>Eukaryota</taxon>
        <taxon>Fungi</taxon>
        <taxon>Fungi incertae sedis</taxon>
        <taxon>Zoopagomycota</taxon>
        <taxon>Kickxellomycotina</taxon>
        <taxon>Kickxellomycetes</taxon>
        <taxon>Kickxellales</taxon>
        <taxon>Kickxellaceae</taxon>
        <taxon>Coemansia</taxon>
    </lineage>
</organism>
<dbReference type="Pfam" id="PF00076">
    <property type="entry name" value="RRM_1"/>
    <property type="match status" value="1"/>
</dbReference>
<evidence type="ECO:0000256" key="3">
    <source>
        <dbReference type="PROSITE-ProRule" id="PRU00176"/>
    </source>
</evidence>
<keyword evidence="7" id="KW-1185">Reference proteome</keyword>
<name>A0A9W8IJ52_9FUNG</name>
<evidence type="ECO:0000259" key="5">
    <source>
        <dbReference type="PROSITE" id="PS50102"/>
    </source>
</evidence>
<dbReference type="InterPro" id="IPR026896">
    <property type="entry name" value="CSTF_C"/>
</dbReference>
<evidence type="ECO:0000256" key="2">
    <source>
        <dbReference type="ARBA" id="ARBA00023242"/>
    </source>
</evidence>
<dbReference type="EMBL" id="JANBUY010000243">
    <property type="protein sequence ID" value="KAJ2861154.1"/>
    <property type="molecule type" value="Genomic_DNA"/>
</dbReference>
<feature type="compositionally biased region" description="Low complexity" evidence="4">
    <location>
        <begin position="183"/>
        <end position="197"/>
    </location>
</feature>
<dbReference type="InterPro" id="IPR012677">
    <property type="entry name" value="Nucleotide-bd_a/b_plait_sf"/>
</dbReference>
<feature type="domain" description="RRM" evidence="5">
    <location>
        <begin position="13"/>
        <end position="91"/>
    </location>
</feature>
<dbReference type="Pfam" id="PF14327">
    <property type="entry name" value="CSTF2_hinge"/>
    <property type="match status" value="1"/>
</dbReference>
<feature type="region of interest" description="Disordered" evidence="4">
    <location>
        <begin position="177"/>
        <end position="224"/>
    </location>
</feature>